<evidence type="ECO:0000313" key="2">
    <source>
        <dbReference type="Proteomes" id="UP001196413"/>
    </source>
</evidence>
<keyword evidence="2" id="KW-1185">Reference proteome</keyword>
<comment type="caution">
    <text evidence="1">The sequence shown here is derived from an EMBL/GenBank/DDBJ whole genome shotgun (WGS) entry which is preliminary data.</text>
</comment>
<sequence>MEILTKMVSLATDLSMISLLAVISTVWGCGAMPAGQARTITFNVTGLTTLPIAMVYSTTLSIRAQVPGIASTEGGAQAFVSRLVTQTVFDVLESQGRSALLPDAVISAILGQLEVRVTYKPLRCTKVIRNPNVEMVMRAEKIGCIIIGNAVTGTCTYVNGNGMCNMPAMAKVEPVPVDHTSISGTLSTTNIIMANWSAEMWRNVVNRAIRLLSSGPFESHFFSATATVS</sequence>
<reference evidence="1" key="1">
    <citation type="submission" date="2021-06" db="EMBL/GenBank/DDBJ databases">
        <title>Parelaphostrongylus tenuis whole genome reference sequence.</title>
        <authorList>
            <person name="Garwood T.J."/>
            <person name="Larsen P.A."/>
            <person name="Fountain-Jones N.M."/>
            <person name="Garbe J.R."/>
            <person name="Macchietto M.G."/>
            <person name="Kania S.A."/>
            <person name="Gerhold R.W."/>
            <person name="Richards J.E."/>
            <person name="Wolf T.M."/>
        </authorList>
    </citation>
    <scope>NUCLEOTIDE SEQUENCE</scope>
    <source>
        <strain evidence="1">MNPRO001-30</strain>
        <tissue evidence="1">Meninges</tissue>
    </source>
</reference>
<protein>
    <submittedName>
        <fullName evidence="1">Uncharacterized protein</fullName>
    </submittedName>
</protein>
<gene>
    <name evidence="1" type="ORF">KIN20_020166</name>
</gene>
<dbReference type="AlphaFoldDB" id="A0AAD5N9I5"/>
<organism evidence="1 2">
    <name type="scientific">Parelaphostrongylus tenuis</name>
    <name type="common">Meningeal worm</name>
    <dbReference type="NCBI Taxonomy" id="148309"/>
    <lineage>
        <taxon>Eukaryota</taxon>
        <taxon>Metazoa</taxon>
        <taxon>Ecdysozoa</taxon>
        <taxon>Nematoda</taxon>
        <taxon>Chromadorea</taxon>
        <taxon>Rhabditida</taxon>
        <taxon>Rhabditina</taxon>
        <taxon>Rhabditomorpha</taxon>
        <taxon>Strongyloidea</taxon>
        <taxon>Metastrongylidae</taxon>
        <taxon>Parelaphostrongylus</taxon>
    </lineage>
</organism>
<name>A0AAD5N9I5_PARTN</name>
<proteinExistence type="predicted"/>
<evidence type="ECO:0000313" key="1">
    <source>
        <dbReference type="EMBL" id="KAJ1361019.1"/>
    </source>
</evidence>
<dbReference type="Proteomes" id="UP001196413">
    <property type="component" value="Unassembled WGS sequence"/>
</dbReference>
<accession>A0AAD5N9I5</accession>
<dbReference type="EMBL" id="JAHQIW010004084">
    <property type="protein sequence ID" value="KAJ1361019.1"/>
    <property type="molecule type" value="Genomic_DNA"/>
</dbReference>